<accession>A0A645G1N0</accession>
<protein>
    <submittedName>
        <fullName evidence="11">Oligopeptide transport ATP-binding protein OppD</fullName>
    </submittedName>
</protein>
<gene>
    <name evidence="11" type="primary">oppD_78</name>
    <name evidence="11" type="ORF">SDC9_168117</name>
</gene>
<dbReference type="InterPro" id="IPR027417">
    <property type="entry name" value="P-loop_NTPase"/>
</dbReference>
<feature type="domain" description="Oligopeptide/dipeptide ABC transporter C-terminal" evidence="10">
    <location>
        <begin position="87"/>
        <end position="151"/>
    </location>
</feature>
<evidence type="ECO:0000256" key="5">
    <source>
        <dbReference type="ARBA" id="ARBA00022741"/>
    </source>
</evidence>
<dbReference type="Pfam" id="PF00005">
    <property type="entry name" value="ABC_tran"/>
    <property type="match status" value="1"/>
</dbReference>
<keyword evidence="3" id="KW-1003">Cell membrane</keyword>
<evidence type="ECO:0000256" key="8">
    <source>
        <dbReference type="ARBA" id="ARBA00023136"/>
    </source>
</evidence>
<dbReference type="InterPro" id="IPR050388">
    <property type="entry name" value="ABC_Ni/Peptide_Import"/>
</dbReference>
<dbReference type="EMBL" id="VSSQ01068571">
    <property type="protein sequence ID" value="MPN20738.1"/>
    <property type="molecule type" value="Genomic_DNA"/>
</dbReference>
<keyword evidence="2" id="KW-0813">Transport</keyword>
<evidence type="ECO:0000256" key="4">
    <source>
        <dbReference type="ARBA" id="ARBA00022519"/>
    </source>
</evidence>
<dbReference type="PANTHER" id="PTHR43297:SF14">
    <property type="entry name" value="ATPASE AAA-TYPE CORE DOMAIN-CONTAINING PROTEIN"/>
    <property type="match status" value="1"/>
</dbReference>
<dbReference type="InterPro" id="IPR003439">
    <property type="entry name" value="ABC_transporter-like_ATP-bd"/>
</dbReference>
<evidence type="ECO:0000259" key="10">
    <source>
        <dbReference type="Pfam" id="PF08352"/>
    </source>
</evidence>
<dbReference type="GO" id="GO:0016887">
    <property type="term" value="F:ATP hydrolysis activity"/>
    <property type="evidence" value="ECO:0007669"/>
    <property type="project" value="InterPro"/>
</dbReference>
<comment type="caution">
    <text evidence="11">The sequence shown here is derived from an EMBL/GenBank/DDBJ whole genome shotgun (WGS) entry which is preliminary data.</text>
</comment>
<keyword evidence="7" id="KW-1278">Translocase</keyword>
<keyword evidence="5" id="KW-0547">Nucleotide-binding</keyword>
<evidence type="ECO:0000259" key="9">
    <source>
        <dbReference type="Pfam" id="PF00005"/>
    </source>
</evidence>
<evidence type="ECO:0000256" key="3">
    <source>
        <dbReference type="ARBA" id="ARBA00022475"/>
    </source>
</evidence>
<dbReference type="Pfam" id="PF08352">
    <property type="entry name" value="oligo_HPY"/>
    <property type="match status" value="1"/>
</dbReference>
<keyword evidence="4" id="KW-0997">Cell inner membrane</keyword>
<dbReference type="SUPFAM" id="SSF52540">
    <property type="entry name" value="P-loop containing nucleoside triphosphate hydrolases"/>
    <property type="match status" value="1"/>
</dbReference>
<feature type="domain" description="ABC transporter" evidence="9">
    <location>
        <begin position="3"/>
        <end position="35"/>
    </location>
</feature>
<evidence type="ECO:0000256" key="7">
    <source>
        <dbReference type="ARBA" id="ARBA00022967"/>
    </source>
</evidence>
<keyword evidence="8" id="KW-0472">Membrane</keyword>
<dbReference type="PANTHER" id="PTHR43297">
    <property type="entry name" value="OLIGOPEPTIDE TRANSPORT ATP-BINDING PROTEIN APPD"/>
    <property type="match status" value="1"/>
</dbReference>
<dbReference type="Gene3D" id="3.40.50.300">
    <property type="entry name" value="P-loop containing nucleotide triphosphate hydrolases"/>
    <property type="match status" value="1"/>
</dbReference>
<dbReference type="GO" id="GO:0005524">
    <property type="term" value="F:ATP binding"/>
    <property type="evidence" value="ECO:0007669"/>
    <property type="project" value="UniProtKB-KW"/>
</dbReference>
<keyword evidence="6 11" id="KW-0067">ATP-binding</keyword>
<comment type="subcellular location">
    <subcellularLocation>
        <location evidence="1">Membrane</location>
    </subcellularLocation>
</comment>
<dbReference type="AlphaFoldDB" id="A0A645G1N0"/>
<reference evidence="11" key="1">
    <citation type="submission" date="2019-08" db="EMBL/GenBank/DDBJ databases">
        <authorList>
            <person name="Kucharzyk K."/>
            <person name="Murdoch R.W."/>
            <person name="Higgins S."/>
            <person name="Loffler F."/>
        </authorList>
    </citation>
    <scope>NUCLEOTIDE SEQUENCE</scope>
</reference>
<dbReference type="InterPro" id="IPR013563">
    <property type="entry name" value="Oligopep_ABC_C"/>
</dbReference>
<evidence type="ECO:0000256" key="6">
    <source>
        <dbReference type="ARBA" id="ARBA00022840"/>
    </source>
</evidence>
<sequence>MEKYPFELSGGMAQRLSIAMAVAPSPQLIIADEPIVSLDEQNRQKSMNLLVKLIKESNTSLLLITHDLSLALSIADYVAIMYAGQVVEYADCDHIQKYPMHPYTKLLFQLFREVNQKDTKLPCRYTDPPDPTALGEGCPFFPGCPQTILICESRLPDAVPTGSESFVRCFCKGESN</sequence>
<proteinExistence type="predicted"/>
<evidence type="ECO:0000256" key="1">
    <source>
        <dbReference type="ARBA" id="ARBA00004370"/>
    </source>
</evidence>
<dbReference type="NCBIfam" id="TIGR01727">
    <property type="entry name" value="oligo_HPY"/>
    <property type="match status" value="1"/>
</dbReference>
<evidence type="ECO:0000256" key="2">
    <source>
        <dbReference type="ARBA" id="ARBA00022448"/>
    </source>
</evidence>
<dbReference type="GO" id="GO:0015833">
    <property type="term" value="P:peptide transport"/>
    <property type="evidence" value="ECO:0007669"/>
    <property type="project" value="InterPro"/>
</dbReference>
<dbReference type="GO" id="GO:0016020">
    <property type="term" value="C:membrane"/>
    <property type="evidence" value="ECO:0007669"/>
    <property type="project" value="UniProtKB-SubCell"/>
</dbReference>
<organism evidence="11">
    <name type="scientific">bioreactor metagenome</name>
    <dbReference type="NCBI Taxonomy" id="1076179"/>
    <lineage>
        <taxon>unclassified sequences</taxon>
        <taxon>metagenomes</taxon>
        <taxon>ecological metagenomes</taxon>
    </lineage>
</organism>
<name>A0A645G1N0_9ZZZZ</name>
<evidence type="ECO:0000313" key="11">
    <source>
        <dbReference type="EMBL" id="MPN20738.1"/>
    </source>
</evidence>